<organism evidence="2 3">
    <name type="scientific">Symmachiella dynata</name>
    <dbReference type="NCBI Taxonomy" id="2527995"/>
    <lineage>
        <taxon>Bacteria</taxon>
        <taxon>Pseudomonadati</taxon>
        <taxon>Planctomycetota</taxon>
        <taxon>Planctomycetia</taxon>
        <taxon>Planctomycetales</taxon>
        <taxon>Planctomycetaceae</taxon>
        <taxon>Symmachiella</taxon>
    </lineage>
</organism>
<dbReference type="AlphaFoldDB" id="A0A517ZQJ8"/>
<proteinExistence type="predicted"/>
<reference evidence="2 3" key="1">
    <citation type="submission" date="2019-02" db="EMBL/GenBank/DDBJ databases">
        <title>Deep-cultivation of Planctomycetes and their phenomic and genomic characterization uncovers novel biology.</title>
        <authorList>
            <person name="Wiegand S."/>
            <person name="Jogler M."/>
            <person name="Boedeker C."/>
            <person name="Pinto D."/>
            <person name="Vollmers J."/>
            <person name="Rivas-Marin E."/>
            <person name="Kohn T."/>
            <person name="Peeters S.H."/>
            <person name="Heuer A."/>
            <person name="Rast P."/>
            <person name="Oberbeckmann S."/>
            <person name="Bunk B."/>
            <person name="Jeske O."/>
            <person name="Meyerdierks A."/>
            <person name="Storesund J.E."/>
            <person name="Kallscheuer N."/>
            <person name="Luecker S."/>
            <person name="Lage O.M."/>
            <person name="Pohl T."/>
            <person name="Merkel B.J."/>
            <person name="Hornburger P."/>
            <person name="Mueller R.-W."/>
            <person name="Bruemmer F."/>
            <person name="Labrenz M."/>
            <person name="Spormann A.M."/>
            <person name="Op den Camp H."/>
            <person name="Overmann J."/>
            <person name="Amann R."/>
            <person name="Jetten M.S.M."/>
            <person name="Mascher T."/>
            <person name="Medema M.H."/>
            <person name="Devos D.P."/>
            <person name="Kaster A.-K."/>
            <person name="Ovreas L."/>
            <person name="Rohde M."/>
            <person name="Galperin M.Y."/>
            <person name="Jogler C."/>
        </authorList>
    </citation>
    <scope>NUCLEOTIDE SEQUENCE [LARGE SCALE GENOMIC DNA]</scope>
    <source>
        <strain evidence="2 3">Mal52</strain>
    </source>
</reference>
<dbReference type="InterPro" id="IPR056108">
    <property type="entry name" value="DUF7691"/>
</dbReference>
<evidence type="ECO:0000313" key="3">
    <source>
        <dbReference type="Proteomes" id="UP000319383"/>
    </source>
</evidence>
<protein>
    <recommendedName>
        <fullName evidence="1">DUF7691 domain-containing protein</fullName>
    </recommendedName>
</protein>
<dbReference type="Proteomes" id="UP000319383">
    <property type="component" value="Chromosome"/>
</dbReference>
<evidence type="ECO:0000313" key="2">
    <source>
        <dbReference type="EMBL" id="QDU44737.1"/>
    </source>
</evidence>
<keyword evidence="3" id="KW-1185">Reference proteome</keyword>
<dbReference type="KEGG" id="sdyn:Mal52_32230"/>
<feature type="domain" description="DUF7691" evidence="1">
    <location>
        <begin position="1"/>
        <end position="187"/>
    </location>
</feature>
<dbReference type="Pfam" id="PF24740">
    <property type="entry name" value="DUF7691"/>
    <property type="match status" value="1"/>
</dbReference>
<gene>
    <name evidence="2" type="ORF">Mal52_32230</name>
</gene>
<accession>A0A517ZQJ8</accession>
<name>A0A517ZQJ8_9PLAN</name>
<sequence>MSICLTAYMLELEKLDSILGSSAIDQDLQERLQQYAGNQQRMFVGQDFALLVEQSAFRLLAGEFANAAHDDLILEGFEAVCAVIGVPIGVGPFAGCRFELFEECGQTGEWLAARGCPISKVATASDIYRQMGYIRHSEMPGLLAEVTSRIDGTDDIVETEVMDAWETLEDWFTKGIDRKLDIISFQH</sequence>
<evidence type="ECO:0000259" key="1">
    <source>
        <dbReference type="Pfam" id="PF24740"/>
    </source>
</evidence>
<dbReference type="EMBL" id="CP036276">
    <property type="protein sequence ID" value="QDU44737.1"/>
    <property type="molecule type" value="Genomic_DNA"/>
</dbReference>
<dbReference type="RefSeq" id="WP_145377043.1">
    <property type="nucleotide sequence ID" value="NZ_CP036276.1"/>
</dbReference>